<feature type="signal peptide" evidence="2">
    <location>
        <begin position="1"/>
        <end position="30"/>
    </location>
</feature>
<name>A0A4Q7ZEF6_9ACTN</name>
<dbReference type="EMBL" id="SHKY01000001">
    <property type="protein sequence ID" value="RZU49100.1"/>
    <property type="molecule type" value="Genomic_DNA"/>
</dbReference>
<evidence type="ECO:0000313" key="4">
    <source>
        <dbReference type="Proteomes" id="UP000292564"/>
    </source>
</evidence>
<dbReference type="InterPro" id="IPR011659">
    <property type="entry name" value="WD40"/>
</dbReference>
<keyword evidence="2" id="KW-0732">Signal</keyword>
<dbReference type="PANTHER" id="PTHR36842">
    <property type="entry name" value="PROTEIN TOLB HOMOLOG"/>
    <property type="match status" value="1"/>
</dbReference>
<organism evidence="3 4">
    <name type="scientific">Krasilnikovia cinnamomea</name>
    <dbReference type="NCBI Taxonomy" id="349313"/>
    <lineage>
        <taxon>Bacteria</taxon>
        <taxon>Bacillati</taxon>
        <taxon>Actinomycetota</taxon>
        <taxon>Actinomycetes</taxon>
        <taxon>Micromonosporales</taxon>
        <taxon>Micromonosporaceae</taxon>
        <taxon>Krasilnikovia</taxon>
    </lineage>
</organism>
<dbReference type="RefSeq" id="WP_242624688.1">
    <property type="nucleotide sequence ID" value="NZ_SHKY01000001.1"/>
</dbReference>
<evidence type="ECO:0000256" key="1">
    <source>
        <dbReference type="ARBA" id="ARBA00009820"/>
    </source>
</evidence>
<keyword evidence="4" id="KW-1185">Reference proteome</keyword>
<reference evidence="3 4" key="1">
    <citation type="submission" date="2019-02" db="EMBL/GenBank/DDBJ databases">
        <title>Sequencing the genomes of 1000 actinobacteria strains.</title>
        <authorList>
            <person name="Klenk H.-P."/>
        </authorList>
    </citation>
    <scope>NUCLEOTIDE SEQUENCE [LARGE SCALE GENOMIC DNA]</scope>
    <source>
        <strain evidence="3 4">DSM 45162</strain>
    </source>
</reference>
<comment type="similarity">
    <text evidence="1">Belongs to the TolB family.</text>
</comment>
<gene>
    <name evidence="3" type="ORF">EV385_0835</name>
</gene>
<dbReference type="SUPFAM" id="SSF82171">
    <property type="entry name" value="DPP6 N-terminal domain-like"/>
    <property type="match status" value="1"/>
</dbReference>
<dbReference type="Gene3D" id="2.120.10.30">
    <property type="entry name" value="TolB, C-terminal domain"/>
    <property type="match status" value="2"/>
</dbReference>
<accession>A0A4Q7ZEF6</accession>
<feature type="chain" id="PRO_5020355499" evidence="2">
    <location>
        <begin position="31"/>
        <end position="325"/>
    </location>
</feature>
<evidence type="ECO:0000256" key="2">
    <source>
        <dbReference type="SAM" id="SignalP"/>
    </source>
</evidence>
<comment type="caution">
    <text evidence="3">The sequence shown here is derived from an EMBL/GenBank/DDBJ whole genome shotgun (WGS) entry which is preliminary data.</text>
</comment>
<dbReference type="Pfam" id="PF07676">
    <property type="entry name" value="PD40"/>
    <property type="match status" value="3"/>
</dbReference>
<dbReference type="Proteomes" id="UP000292564">
    <property type="component" value="Unassembled WGS sequence"/>
</dbReference>
<evidence type="ECO:0000313" key="3">
    <source>
        <dbReference type="EMBL" id="RZU49100.1"/>
    </source>
</evidence>
<proteinExistence type="inferred from homology"/>
<dbReference type="AlphaFoldDB" id="A0A4Q7ZEF6"/>
<sequence>MGAVGRTGGMVLAVLGAAAGAVYQAAPAVAATPTLSSQVAYVRSGNVYVSKGATEKRLTTGGGYSRPSWSRDGRQLAVLKGGQVWVMKADGTAKRRLSTRPAAGASWSPDGRWIAFASASCTGGPGVYRISTTARAATPQVLFPSECRGEALPDATAPAAPATGTLAERLRYDNAVAWSPDGGRIVFRGGLCESIYDDCLTIGTVSTGAERTVAAYGGGSLQNSGFAVLPGWRPDGTKLAWTAYQQGETTADNQPVHVVEFDPATGVKRTLGAPEDRELAYVDANRAVVTGQYRGGSWVLTLDLRTGARAAFHAGSQPSVQPVAR</sequence>
<dbReference type="InterPro" id="IPR011042">
    <property type="entry name" value="6-blade_b-propeller_TolB-like"/>
</dbReference>
<protein>
    <submittedName>
        <fullName evidence="3">WD40 repeat protein</fullName>
    </submittedName>
</protein>
<dbReference type="PANTHER" id="PTHR36842:SF1">
    <property type="entry name" value="PROTEIN TOLB"/>
    <property type="match status" value="1"/>
</dbReference>